<reference evidence="2 3" key="1">
    <citation type="submission" date="2020-02" db="EMBL/GenBank/DDBJ databases">
        <title>Fructobacillus sp. isolated from paper mulberry of Taiwan.</title>
        <authorList>
            <person name="Lin S.-T."/>
        </authorList>
    </citation>
    <scope>NUCLEOTIDE SEQUENCE [LARGE SCALE GENOMIC DNA]</scope>
    <source>
        <strain evidence="2 3">M2-14</strain>
    </source>
</reference>
<sequence>MNAILLLIILLFLSLFWIGKKQGMLTFLGLFLNCFLLFLLITLVNWGFSPLVVLVVMSVLILSVAIFLSTGRSRVLTITWQSAIVVLGFIICLAYLAEYLGYLQGYTLENSDELEGLSMAVGIDFSNLAVIVMVISALGAIAEAAMAVTADLFEVVERTPEISLKNLKKQGQVIGSQILGTAINTLFFGMLGANIPLFVWFFRLHYSLAEFLNAKLLIFEVVTMLLGMLGILAAILVANYLVEHAFAKEGREILNESDIYVD</sequence>
<dbReference type="InterPro" id="IPR014564">
    <property type="entry name" value="UCP031503_TM"/>
</dbReference>
<feature type="transmembrane region" description="Helical" evidence="1">
    <location>
        <begin position="117"/>
        <end position="142"/>
    </location>
</feature>
<dbReference type="Pfam" id="PF07907">
    <property type="entry name" value="YibE_F"/>
    <property type="match status" value="1"/>
</dbReference>
<evidence type="ECO:0000313" key="2">
    <source>
        <dbReference type="EMBL" id="MBS9338790.1"/>
    </source>
</evidence>
<comment type="caution">
    <text evidence="2">The sequence shown here is derived from an EMBL/GenBank/DDBJ whole genome shotgun (WGS) entry which is preliminary data.</text>
</comment>
<dbReference type="PANTHER" id="PTHR41771">
    <property type="entry name" value="MEMBRANE PROTEIN-RELATED"/>
    <property type="match status" value="1"/>
</dbReference>
<keyword evidence="1" id="KW-0812">Transmembrane</keyword>
<dbReference type="InterPro" id="IPR012507">
    <property type="entry name" value="YibE_F"/>
</dbReference>
<proteinExistence type="predicted"/>
<evidence type="ECO:0000256" key="1">
    <source>
        <dbReference type="SAM" id="Phobius"/>
    </source>
</evidence>
<dbReference type="PANTHER" id="PTHR41771:SF1">
    <property type="entry name" value="MEMBRANE PROTEIN"/>
    <property type="match status" value="1"/>
</dbReference>
<gene>
    <name evidence="2" type="ORF">G6R29_04020</name>
</gene>
<keyword evidence="1" id="KW-0472">Membrane</keyword>
<feature type="transmembrane region" description="Helical" evidence="1">
    <location>
        <begin position="75"/>
        <end position="97"/>
    </location>
</feature>
<dbReference type="EMBL" id="JAAMFK010000004">
    <property type="protein sequence ID" value="MBS9338790.1"/>
    <property type="molecule type" value="Genomic_DNA"/>
</dbReference>
<dbReference type="RefSeq" id="WP_213809074.1">
    <property type="nucleotide sequence ID" value="NZ_JAAMFK010000004.1"/>
</dbReference>
<protein>
    <submittedName>
        <fullName evidence="2">YibE/F family protein</fullName>
    </submittedName>
</protein>
<keyword evidence="3" id="KW-1185">Reference proteome</keyword>
<name>A0ABS5R054_9LACO</name>
<feature type="transmembrane region" description="Helical" evidence="1">
    <location>
        <begin position="221"/>
        <end position="242"/>
    </location>
</feature>
<feature type="transmembrane region" description="Helical" evidence="1">
    <location>
        <begin position="178"/>
        <end position="201"/>
    </location>
</feature>
<dbReference type="PIRSF" id="PIRSF031503">
    <property type="entry name" value="UCP031503_mp"/>
    <property type="match status" value="1"/>
</dbReference>
<keyword evidence="1" id="KW-1133">Transmembrane helix</keyword>
<organism evidence="2 3">
    <name type="scientific">Fructobacillus broussonetiae</name>
    <dbReference type="NCBI Taxonomy" id="2713173"/>
    <lineage>
        <taxon>Bacteria</taxon>
        <taxon>Bacillati</taxon>
        <taxon>Bacillota</taxon>
        <taxon>Bacilli</taxon>
        <taxon>Lactobacillales</taxon>
        <taxon>Lactobacillaceae</taxon>
        <taxon>Fructobacillus</taxon>
    </lineage>
</organism>
<feature type="transmembrane region" description="Helical" evidence="1">
    <location>
        <begin position="37"/>
        <end position="68"/>
    </location>
</feature>
<dbReference type="Proteomes" id="UP001519504">
    <property type="component" value="Unassembled WGS sequence"/>
</dbReference>
<evidence type="ECO:0000313" key="3">
    <source>
        <dbReference type="Proteomes" id="UP001519504"/>
    </source>
</evidence>
<accession>A0ABS5R054</accession>